<sequence>MALQLEHSDVEDPFTDSSIFSLLPRTLGIKPVELADASKTHEPDSFQSFIKSLKIKSSKELLDQAQVIKKTSSSILSLYSDGDKATVDNGKGQPQVRRLALGRKRAQFSLKSNSRAPLASTDVNSSIDHIEDPEEYFLAFEKLENAGKELKKLRGDVPNELAQNFSSPATRNRRPGILGKTASYKHHFPSQNDVVLAPSQDEISDRTLSRSPRISDNMVLGNALQTRKTDEPGPLVDRVTIIDSVAEKEKNVDHILDELLSSFKDVDGNEEVPFLREKLQIKSIDVGKISLPEMASFKRKDSGVVKNISRKAEGSLQGMSSPILLSSPLAAISILQRRIPLKSLVRDHYSIHLSDNIEYAGGSSLIGGQGQPHSPVGIDYSDISGSISDIASTPVRPSDKRQKANEKLPAFSGEMNVGKKTASEESLTGNNPLVLERDTASPPKEFVIDNDIMPVELDSCLQEEGTNVTMDAALPGQPDATLPEQSDAALPEQSDAALLEQSERGHEGPTSERHSKNGADCLAEHPGPSFGESADASPSRHDYASQDEVNDVAGVAPVSSTPQGPEENSTGAQATVLPTDERSEDSRAISKENNEEQDLRANSETLNRGTKRKAHSPKRKKPNPASKRYSLAGAGTTWNAGVRRSTRIKSRPLEYWCGERFIYGRVHDSLATVIGVKYASPSDSKLKVKSFVAEEYADLVAKAALY</sequence>
<comment type="similarity">
    <text evidence="2">Belongs to the CENP-C/MIF2 family.</text>
</comment>
<reference evidence="6" key="1">
    <citation type="submission" date="2025-08" db="UniProtKB">
        <authorList>
            <consortium name="RefSeq"/>
        </authorList>
    </citation>
    <scope>IDENTIFICATION</scope>
</reference>
<feature type="region of interest" description="Disordered" evidence="4">
    <location>
        <begin position="391"/>
        <end position="441"/>
    </location>
</feature>
<keyword evidence="3" id="KW-0539">Nucleus</keyword>
<dbReference type="AlphaFoldDB" id="A0AB40AUU4"/>
<dbReference type="Proteomes" id="UP001515500">
    <property type="component" value="Unplaced"/>
</dbReference>
<dbReference type="GO" id="GO:0051455">
    <property type="term" value="P:spindle attachment to meiosis I kinetochore"/>
    <property type="evidence" value="ECO:0007669"/>
    <property type="project" value="TreeGrafter"/>
</dbReference>
<proteinExistence type="inferred from homology"/>
<evidence type="ECO:0000256" key="2">
    <source>
        <dbReference type="ARBA" id="ARBA00010291"/>
    </source>
</evidence>
<dbReference type="PANTHER" id="PTHR16684">
    <property type="entry name" value="CENTROMERE PROTEIN C"/>
    <property type="match status" value="1"/>
</dbReference>
<feature type="compositionally biased region" description="Basic and acidic residues" evidence="4">
    <location>
        <begin position="579"/>
        <end position="601"/>
    </location>
</feature>
<dbReference type="GO" id="GO:0019237">
    <property type="term" value="F:centromeric DNA binding"/>
    <property type="evidence" value="ECO:0007669"/>
    <property type="project" value="InterPro"/>
</dbReference>
<evidence type="ECO:0000256" key="4">
    <source>
        <dbReference type="SAM" id="MobiDB-lite"/>
    </source>
</evidence>
<dbReference type="GO" id="GO:0005634">
    <property type="term" value="C:nucleus"/>
    <property type="evidence" value="ECO:0007669"/>
    <property type="project" value="UniProtKB-SubCell"/>
</dbReference>
<name>A0AB40AUU4_DIOCR</name>
<dbReference type="RefSeq" id="XP_039118569.1">
    <property type="nucleotide sequence ID" value="XM_039262635.1"/>
</dbReference>
<evidence type="ECO:0000256" key="3">
    <source>
        <dbReference type="ARBA" id="ARBA00023242"/>
    </source>
</evidence>
<dbReference type="GO" id="GO:0000776">
    <property type="term" value="C:kinetochore"/>
    <property type="evidence" value="ECO:0007669"/>
    <property type="project" value="InterPro"/>
</dbReference>
<feature type="compositionally biased region" description="Basic and acidic residues" evidence="4">
    <location>
        <begin position="397"/>
        <end position="406"/>
    </location>
</feature>
<comment type="subcellular location">
    <subcellularLocation>
        <location evidence="1">Nucleus</location>
    </subcellularLocation>
</comment>
<dbReference type="InterPro" id="IPR028386">
    <property type="entry name" value="CENP-C/Mif2/cnp3"/>
</dbReference>
<dbReference type="GO" id="GO:0051382">
    <property type="term" value="P:kinetochore assembly"/>
    <property type="evidence" value="ECO:0007669"/>
    <property type="project" value="InterPro"/>
</dbReference>
<feature type="compositionally biased region" description="Polar residues" evidence="4">
    <location>
        <begin position="558"/>
        <end position="573"/>
    </location>
</feature>
<dbReference type="GO" id="GO:0051315">
    <property type="term" value="P:attachment of mitotic spindle microtubules to kinetochore"/>
    <property type="evidence" value="ECO:0007669"/>
    <property type="project" value="TreeGrafter"/>
</dbReference>
<feature type="compositionally biased region" description="Basic and acidic residues" evidence="4">
    <location>
        <begin position="501"/>
        <end position="517"/>
    </location>
</feature>
<evidence type="ECO:0000256" key="1">
    <source>
        <dbReference type="ARBA" id="ARBA00004123"/>
    </source>
</evidence>
<dbReference type="PANTHER" id="PTHR16684:SF11">
    <property type="entry name" value="CENTROMERE PROTEIN C"/>
    <property type="match status" value="1"/>
</dbReference>
<gene>
    <name evidence="6" type="primary">LOC120254532</name>
</gene>
<organism evidence="5 6">
    <name type="scientific">Dioscorea cayennensis subsp. rotundata</name>
    <name type="common">White Guinea yam</name>
    <name type="synonym">Dioscorea rotundata</name>
    <dbReference type="NCBI Taxonomy" id="55577"/>
    <lineage>
        <taxon>Eukaryota</taxon>
        <taxon>Viridiplantae</taxon>
        <taxon>Streptophyta</taxon>
        <taxon>Embryophyta</taxon>
        <taxon>Tracheophyta</taxon>
        <taxon>Spermatophyta</taxon>
        <taxon>Magnoliopsida</taxon>
        <taxon>Liliopsida</taxon>
        <taxon>Dioscoreales</taxon>
        <taxon>Dioscoreaceae</taxon>
        <taxon>Dioscorea</taxon>
    </lineage>
</organism>
<feature type="compositionally biased region" description="Basic residues" evidence="4">
    <location>
        <begin position="609"/>
        <end position="622"/>
    </location>
</feature>
<protein>
    <submittedName>
        <fullName evidence="6">Centromere protein C</fullName>
    </submittedName>
</protein>
<dbReference type="GeneID" id="120254532"/>
<evidence type="ECO:0000313" key="6">
    <source>
        <dbReference type="RefSeq" id="XP_039118569.1"/>
    </source>
</evidence>
<accession>A0AB40AUU4</accession>
<keyword evidence="5" id="KW-1185">Reference proteome</keyword>
<feature type="region of interest" description="Disordered" evidence="4">
    <location>
        <begin position="471"/>
        <end position="631"/>
    </location>
</feature>
<evidence type="ECO:0000313" key="5">
    <source>
        <dbReference type="Proteomes" id="UP001515500"/>
    </source>
</evidence>